<dbReference type="PANTHER" id="PTHR30146:SF148">
    <property type="entry name" value="HTH-TYPE TRANSCRIPTIONAL REPRESSOR PURR-RELATED"/>
    <property type="match status" value="1"/>
</dbReference>
<reference evidence="6 7" key="1">
    <citation type="submission" date="2017-09" db="EMBL/GenBank/DDBJ databases">
        <title>Complete genome sequence of Verrucomicrobial strain HZ-65, isolated from freshwater.</title>
        <authorList>
            <person name="Choi A."/>
        </authorList>
    </citation>
    <scope>NUCLEOTIDE SEQUENCE [LARGE SCALE GENOMIC DNA]</scope>
    <source>
        <strain evidence="6 7">HZ-65</strain>
    </source>
</reference>
<keyword evidence="4" id="KW-0804">Transcription</keyword>
<keyword evidence="3" id="KW-0238">DNA-binding</keyword>
<dbReference type="KEGG" id="vbh:CMV30_06915"/>
<keyword evidence="1" id="KW-0678">Repressor</keyword>
<dbReference type="OrthoDB" id="9784962at2"/>
<evidence type="ECO:0000256" key="1">
    <source>
        <dbReference type="ARBA" id="ARBA00022491"/>
    </source>
</evidence>
<dbReference type="InterPro" id="IPR046335">
    <property type="entry name" value="LacI/GalR-like_sensor"/>
</dbReference>
<evidence type="ECO:0000313" key="6">
    <source>
        <dbReference type="EMBL" id="ATC63705.1"/>
    </source>
</evidence>
<dbReference type="PANTHER" id="PTHR30146">
    <property type="entry name" value="LACI-RELATED TRANSCRIPTIONAL REPRESSOR"/>
    <property type="match status" value="1"/>
</dbReference>
<dbReference type="GO" id="GO:0003700">
    <property type="term" value="F:DNA-binding transcription factor activity"/>
    <property type="evidence" value="ECO:0007669"/>
    <property type="project" value="TreeGrafter"/>
</dbReference>
<keyword evidence="2" id="KW-0805">Transcription regulation</keyword>
<dbReference type="Gene3D" id="3.40.50.2300">
    <property type="match status" value="2"/>
</dbReference>
<dbReference type="PROSITE" id="PS50932">
    <property type="entry name" value="HTH_LACI_2"/>
    <property type="match status" value="1"/>
</dbReference>
<evidence type="ECO:0000313" key="7">
    <source>
        <dbReference type="Proteomes" id="UP000217265"/>
    </source>
</evidence>
<evidence type="ECO:0000256" key="3">
    <source>
        <dbReference type="ARBA" id="ARBA00023125"/>
    </source>
</evidence>
<dbReference type="SUPFAM" id="SSF53822">
    <property type="entry name" value="Periplasmic binding protein-like I"/>
    <property type="match status" value="1"/>
</dbReference>
<keyword evidence="7" id="KW-1185">Reference proteome</keyword>
<dbReference type="Pfam" id="PF00356">
    <property type="entry name" value="LacI"/>
    <property type="match status" value="1"/>
</dbReference>
<feature type="domain" description="HTH lacI-type" evidence="5">
    <location>
        <begin position="55"/>
        <end position="99"/>
    </location>
</feature>
<gene>
    <name evidence="6" type="ORF">CMV30_06915</name>
</gene>
<organism evidence="6 7">
    <name type="scientific">Nibricoccus aquaticus</name>
    <dbReference type="NCBI Taxonomy" id="2576891"/>
    <lineage>
        <taxon>Bacteria</taxon>
        <taxon>Pseudomonadati</taxon>
        <taxon>Verrucomicrobiota</taxon>
        <taxon>Opitutia</taxon>
        <taxon>Opitutales</taxon>
        <taxon>Opitutaceae</taxon>
        <taxon>Nibricoccus</taxon>
    </lineage>
</organism>
<name>A0A290Q4U1_9BACT</name>
<evidence type="ECO:0000256" key="4">
    <source>
        <dbReference type="ARBA" id="ARBA00023163"/>
    </source>
</evidence>
<evidence type="ECO:0000259" key="5">
    <source>
        <dbReference type="PROSITE" id="PS50932"/>
    </source>
</evidence>
<protein>
    <recommendedName>
        <fullName evidence="5">HTH lacI-type domain-containing protein</fullName>
    </recommendedName>
</protein>
<dbReference type="InterPro" id="IPR000843">
    <property type="entry name" value="HTH_LacI"/>
</dbReference>
<sequence length="399" mass="42651">MPPGGRARGGSGRIRASSMPSWALAGERVVSVRVVLESPEQVTRAAAGGGAGKRVRLIDVAREAGVAAGTVSRVLNLRRDVGAELVRRVMDAVRMTGYVHSGRVRVGAGGRKAEKAGGDVGVLFFGGGEDALGRADALGMLQGIERELALKGHSLVVGRVSREMLVPHFLTRRRVDGLLLINLGFDRHEPRWLKEAYASVRAFPHVWLKARPAVARGDLCGPDVRRAGFLAADYLAERGHRRVGFFCAGAGLGDAGSLRAAFSAGARVNAMESSLLDLVFADAADGPAVDAERLYEFFLEVEEGLRPTALLVPSYDVAAQFSGLLARAGMRVGLLTCMPERVVEPGGRLTMIDLRFDALCGRAVEQLLMRMRNPVEDGDWLNLSVEPVVIERGSVGRVG</sequence>
<dbReference type="CDD" id="cd01392">
    <property type="entry name" value="HTH_LacI"/>
    <property type="match status" value="1"/>
</dbReference>
<dbReference type="SMART" id="SM00354">
    <property type="entry name" value="HTH_LACI"/>
    <property type="match status" value="1"/>
</dbReference>
<accession>A0A290Q4U1</accession>
<dbReference type="Proteomes" id="UP000217265">
    <property type="component" value="Chromosome"/>
</dbReference>
<dbReference type="Pfam" id="PF13377">
    <property type="entry name" value="Peripla_BP_3"/>
    <property type="match status" value="1"/>
</dbReference>
<dbReference type="GO" id="GO:0000976">
    <property type="term" value="F:transcription cis-regulatory region binding"/>
    <property type="evidence" value="ECO:0007669"/>
    <property type="project" value="TreeGrafter"/>
</dbReference>
<dbReference type="SUPFAM" id="SSF47413">
    <property type="entry name" value="lambda repressor-like DNA-binding domains"/>
    <property type="match status" value="1"/>
</dbReference>
<dbReference type="AlphaFoldDB" id="A0A290Q4U1"/>
<dbReference type="InterPro" id="IPR028082">
    <property type="entry name" value="Peripla_BP_I"/>
</dbReference>
<dbReference type="Gene3D" id="1.10.260.40">
    <property type="entry name" value="lambda repressor-like DNA-binding domains"/>
    <property type="match status" value="1"/>
</dbReference>
<dbReference type="EMBL" id="CP023344">
    <property type="protein sequence ID" value="ATC63705.1"/>
    <property type="molecule type" value="Genomic_DNA"/>
</dbReference>
<dbReference type="InterPro" id="IPR010982">
    <property type="entry name" value="Lambda_DNA-bd_dom_sf"/>
</dbReference>
<proteinExistence type="predicted"/>
<evidence type="ECO:0000256" key="2">
    <source>
        <dbReference type="ARBA" id="ARBA00023015"/>
    </source>
</evidence>